<evidence type="ECO:0000313" key="1">
    <source>
        <dbReference type="EMBL" id="MRS65087.1"/>
    </source>
</evidence>
<accession>A0A7K0ETE9</accession>
<dbReference type="OrthoDB" id="959886at2"/>
<dbReference type="EMBL" id="WJXZ01000014">
    <property type="protein sequence ID" value="MRS65087.1"/>
    <property type="molecule type" value="Genomic_DNA"/>
</dbReference>
<protein>
    <submittedName>
        <fullName evidence="1">Uncharacterized protein</fullName>
    </submittedName>
</protein>
<evidence type="ECO:0000313" key="2">
    <source>
        <dbReference type="Proteomes" id="UP000441754"/>
    </source>
</evidence>
<keyword evidence="2" id="KW-1185">Reference proteome</keyword>
<comment type="caution">
    <text evidence="1">The sequence shown here is derived from an EMBL/GenBank/DDBJ whole genome shotgun (WGS) entry which is preliminary data.</text>
</comment>
<name>A0A7K0ETE9_9BACT</name>
<proteinExistence type="predicted"/>
<reference evidence="1 2" key="1">
    <citation type="journal article" date="2018" name="Antonie Van Leeuwenhoek">
        <title>Larkinella terrae sp. nov., isolated from soil on Jeju Island, South Korea.</title>
        <authorList>
            <person name="Ten L.N."/>
            <person name="Jeon J."/>
            <person name="Park S.J."/>
            <person name="Park S."/>
            <person name="Lee S.Y."/>
            <person name="Kim M.K."/>
            <person name="Jung H.Y."/>
        </authorList>
    </citation>
    <scope>NUCLEOTIDE SEQUENCE [LARGE SCALE GENOMIC DNA]</scope>
    <source>
        <strain evidence="1 2">KCTC 52001</strain>
    </source>
</reference>
<dbReference type="AlphaFoldDB" id="A0A7K0ETE9"/>
<gene>
    <name evidence="1" type="ORF">GJJ30_27560</name>
</gene>
<dbReference type="Proteomes" id="UP000441754">
    <property type="component" value="Unassembled WGS sequence"/>
</dbReference>
<organism evidence="1 2">
    <name type="scientific">Larkinella terrae</name>
    <dbReference type="NCBI Taxonomy" id="2025311"/>
    <lineage>
        <taxon>Bacteria</taxon>
        <taxon>Pseudomonadati</taxon>
        <taxon>Bacteroidota</taxon>
        <taxon>Cytophagia</taxon>
        <taxon>Cytophagales</taxon>
        <taxon>Spirosomataceae</taxon>
        <taxon>Larkinella</taxon>
    </lineage>
</organism>
<dbReference type="RefSeq" id="WP_154178369.1">
    <property type="nucleotide sequence ID" value="NZ_WJXZ01000014.1"/>
</dbReference>
<sequence>MNAIAEKIYKRVRQFWNDEYELNPGHRVIQSVEMTPDHQIEVTLGDFQFFLAEESGQLVAKLEAIPHVVTPSEDEMTQTVSHLAELLKNLTGDIPLKIVRA</sequence>